<feature type="transmembrane region" description="Helical" evidence="7">
    <location>
        <begin position="40"/>
        <end position="62"/>
    </location>
</feature>
<evidence type="ECO:0008006" key="9">
    <source>
        <dbReference type="Google" id="ProtNLM"/>
    </source>
</evidence>
<evidence type="ECO:0000256" key="5">
    <source>
        <dbReference type="ARBA" id="ARBA00022989"/>
    </source>
</evidence>
<feature type="transmembrane region" description="Helical" evidence="7">
    <location>
        <begin position="144"/>
        <end position="163"/>
    </location>
</feature>
<dbReference type="GO" id="GO:0005886">
    <property type="term" value="C:plasma membrane"/>
    <property type="evidence" value="ECO:0007669"/>
    <property type="project" value="UniProtKB-SubCell"/>
</dbReference>
<dbReference type="Pfam" id="PF13440">
    <property type="entry name" value="Polysacc_synt_3"/>
    <property type="match status" value="1"/>
</dbReference>
<evidence type="ECO:0000256" key="1">
    <source>
        <dbReference type="ARBA" id="ARBA00004651"/>
    </source>
</evidence>
<evidence type="ECO:0000256" key="6">
    <source>
        <dbReference type="ARBA" id="ARBA00023136"/>
    </source>
</evidence>
<keyword evidence="3" id="KW-1003">Cell membrane</keyword>
<feature type="transmembrane region" description="Helical" evidence="7">
    <location>
        <begin position="169"/>
        <end position="192"/>
    </location>
</feature>
<proteinExistence type="inferred from homology"/>
<dbReference type="InterPro" id="IPR050833">
    <property type="entry name" value="Poly_Biosynth_Transport"/>
</dbReference>
<feature type="transmembrane region" description="Helical" evidence="7">
    <location>
        <begin position="287"/>
        <end position="309"/>
    </location>
</feature>
<keyword evidence="5 7" id="KW-1133">Transmembrane helix</keyword>
<comment type="caution">
    <text evidence="8">The sequence shown here is derived from an EMBL/GenBank/DDBJ whole genome shotgun (WGS) entry which is preliminary data.</text>
</comment>
<evidence type="ECO:0000256" key="3">
    <source>
        <dbReference type="ARBA" id="ARBA00022475"/>
    </source>
</evidence>
<dbReference type="PANTHER" id="PTHR30250:SF10">
    <property type="entry name" value="LIPOPOLYSACCHARIDE BIOSYNTHESIS PROTEIN WZXC"/>
    <property type="match status" value="1"/>
</dbReference>
<keyword evidence="6 7" id="KW-0472">Membrane</keyword>
<feature type="transmembrane region" description="Helical" evidence="7">
    <location>
        <begin position="74"/>
        <end position="100"/>
    </location>
</feature>
<keyword evidence="4 7" id="KW-0812">Transmembrane</keyword>
<feature type="transmembrane region" description="Helical" evidence="7">
    <location>
        <begin position="384"/>
        <end position="403"/>
    </location>
</feature>
<evidence type="ECO:0000256" key="4">
    <source>
        <dbReference type="ARBA" id="ARBA00022692"/>
    </source>
</evidence>
<organism evidence="8">
    <name type="scientific">marine sediment metagenome</name>
    <dbReference type="NCBI Taxonomy" id="412755"/>
    <lineage>
        <taxon>unclassified sequences</taxon>
        <taxon>metagenomes</taxon>
        <taxon>ecological metagenomes</taxon>
    </lineage>
</organism>
<protein>
    <recommendedName>
        <fullName evidence="9">Polysaccharide biosynthesis protein C-terminal domain-containing protein</fullName>
    </recommendedName>
</protein>
<sequence length="409" mass="45356">MTNYWRSVKSVLTGSVIAQLIPVLGSLVIARLYAPAEFGMFSAWLGLVMLLAVLLTCRYDMALVIEKDGVERRLAVLSTLVVTGFVSAFFTIVVFGGVFFLPDLLARYPIVLVLVWLPAALFLATNNIWQSWAAAEGEYRKLSYMRIAQAGLITLFQIIGGLFSSTASVLALAHLLGLILALVLSFCMLPLTDLPKNGIWLGVVSFWKRQRRFPIFSLPADFINTGAAQLPVLIVTARFGADISGMLAMTMKVLGAPIGLLGKSVLDVFKRHAATSYFDRGECREEYVKTFNVLSFGSFIFCFIMFFASEPLFILAFGREWAQAGVIAVWMLPLFALRFVASPLSYMVYIAEKQHLDLIWQIGLLGMTAFSLTTLSGYEVALKTFSWGYGALYAIYLLMSYRFSLGVNR</sequence>
<dbReference type="EMBL" id="LAZR01000474">
    <property type="protein sequence ID" value="KKN67463.1"/>
    <property type="molecule type" value="Genomic_DNA"/>
</dbReference>
<feature type="transmembrane region" description="Helical" evidence="7">
    <location>
        <begin position="12"/>
        <end position="34"/>
    </location>
</feature>
<name>A0A0F9VNV1_9ZZZZ</name>
<dbReference type="AlphaFoldDB" id="A0A0F9VNV1"/>
<gene>
    <name evidence="8" type="ORF">LCGC14_0461360</name>
</gene>
<evidence type="ECO:0000256" key="2">
    <source>
        <dbReference type="ARBA" id="ARBA00007430"/>
    </source>
</evidence>
<evidence type="ECO:0000313" key="8">
    <source>
        <dbReference type="EMBL" id="KKN67463.1"/>
    </source>
</evidence>
<comment type="similarity">
    <text evidence="2">Belongs to the polysaccharide synthase family.</text>
</comment>
<feature type="transmembrane region" description="Helical" evidence="7">
    <location>
        <begin position="321"/>
        <end position="346"/>
    </location>
</feature>
<evidence type="ECO:0000256" key="7">
    <source>
        <dbReference type="SAM" id="Phobius"/>
    </source>
</evidence>
<feature type="transmembrane region" description="Helical" evidence="7">
    <location>
        <begin position="358"/>
        <end position="378"/>
    </location>
</feature>
<comment type="subcellular location">
    <subcellularLocation>
        <location evidence="1">Cell membrane</location>
        <topology evidence="1">Multi-pass membrane protein</topology>
    </subcellularLocation>
</comment>
<dbReference type="PANTHER" id="PTHR30250">
    <property type="entry name" value="PST FAMILY PREDICTED COLANIC ACID TRANSPORTER"/>
    <property type="match status" value="1"/>
</dbReference>
<feature type="transmembrane region" description="Helical" evidence="7">
    <location>
        <begin position="213"/>
        <end position="237"/>
    </location>
</feature>
<accession>A0A0F9VNV1</accession>
<feature type="transmembrane region" description="Helical" evidence="7">
    <location>
        <begin position="243"/>
        <end position="266"/>
    </location>
</feature>
<feature type="transmembrane region" description="Helical" evidence="7">
    <location>
        <begin position="106"/>
        <end position="124"/>
    </location>
</feature>
<reference evidence="8" key="1">
    <citation type="journal article" date="2015" name="Nature">
        <title>Complex archaea that bridge the gap between prokaryotes and eukaryotes.</title>
        <authorList>
            <person name="Spang A."/>
            <person name="Saw J.H."/>
            <person name="Jorgensen S.L."/>
            <person name="Zaremba-Niedzwiedzka K."/>
            <person name="Martijn J."/>
            <person name="Lind A.E."/>
            <person name="van Eijk R."/>
            <person name="Schleper C."/>
            <person name="Guy L."/>
            <person name="Ettema T.J."/>
        </authorList>
    </citation>
    <scope>NUCLEOTIDE SEQUENCE</scope>
</reference>